<dbReference type="PANTHER" id="PTHR22734">
    <property type="entry name" value="U3 SMALL NUCLEOLAR RIBONUCLEOPROTEIN PROTEIN IMP4"/>
    <property type="match status" value="1"/>
</dbReference>
<dbReference type="Pfam" id="PF04427">
    <property type="entry name" value="Brix"/>
    <property type="match status" value="1"/>
</dbReference>
<keyword evidence="4" id="KW-1185">Reference proteome</keyword>
<reference evidence="4" key="1">
    <citation type="journal article" date="2010" name="Genome Biol.">
        <title>Genome sequence of the necrotrophic plant pathogen Pythium ultimum reveals original pathogenicity mechanisms and effector repertoire.</title>
        <authorList>
            <person name="Levesque C.A."/>
            <person name="Brouwer H."/>
            <person name="Cano L."/>
            <person name="Hamilton J.P."/>
            <person name="Holt C."/>
            <person name="Huitema E."/>
            <person name="Raffaele S."/>
            <person name="Robideau G.P."/>
            <person name="Thines M."/>
            <person name="Win J."/>
            <person name="Zerillo M.M."/>
            <person name="Beakes G.W."/>
            <person name="Boore J.L."/>
            <person name="Busam D."/>
            <person name="Dumas B."/>
            <person name="Ferriera S."/>
            <person name="Fuerstenberg S.I."/>
            <person name="Gachon C.M."/>
            <person name="Gaulin E."/>
            <person name="Govers F."/>
            <person name="Grenville-Briggs L."/>
            <person name="Horner N."/>
            <person name="Hostetler J."/>
            <person name="Jiang R.H."/>
            <person name="Johnson J."/>
            <person name="Krajaejun T."/>
            <person name="Lin H."/>
            <person name="Meijer H.J."/>
            <person name="Moore B."/>
            <person name="Morris P."/>
            <person name="Phuntmart V."/>
            <person name="Puiu D."/>
            <person name="Shetty J."/>
            <person name="Stajich J.E."/>
            <person name="Tripathy S."/>
            <person name="Wawra S."/>
            <person name="van West P."/>
            <person name="Whitty B.R."/>
            <person name="Coutinho P.M."/>
            <person name="Henrissat B."/>
            <person name="Martin F."/>
            <person name="Thomas P.D."/>
            <person name="Tyler B.M."/>
            <person name="De Vries R.P."/>
            <person name="Kamoun S."/>
            <person name="Yandell M."/>
            <person name="Tisserat N."/>
            <person name="Buell C.R."/>
        </authorList>
    </citation>
    <scope>NUCLEOTIDE SEQUENCE</scope>
    <source>
        <strain evidence="4">DAOM:BR144</strain>
    </source>
</reference>
<dbReference type="eggNOG" id="KOG2780">
    <property type="taxonomic scope" value="Eukaryota"/>
</dbReference>
<reference evidence="4" key="2">
    <citation type="submission" date="2010-04" db="EMBL/GenBank/DDBJ databases">
        <authorList>
            <person name="Buell R."/>
            <person name="Hamilton J."/>
            <person name="Hostetler J."/>
        </authorList>
    </citation>
    <scope>NUCLEOTIDE SEQUENCE [LARGE SCALE GENOMIC DNA]</scope>
    <source>
        <strain evidence="4">DAOM:BR144</strain>
    </source>
</reference>
<evidence type="ECO:0000313" key="3">
    <source>
        <dbReference type="EnsemblProtists" id="PYU1_T014439"/>
    </source>
</evidence>
<dbReference type="PROSITE" id="PS50833">
    <property type="entry name" value="BRIX"/>
    <property type="match status" value="1"/>
</dbReference>
<sequence length="331" mass="38453">MAPGGKSGGRGGGRGGGKNDDKADAAEQLAPVRNNPSHIKNKVKRAQVMQRYRKEKKEAKKEAQKKRKREAEELGENAPAKQEPRTIDNTREPEITMVSNEGDDEIAADERDDEFSQIFANCETPKLMITTRPFPSGELYHFINDLMSLIPNSFYYKRGTFDIKEIVQFATNKEFTHLIVLSEKSKVCNGMLVSRLPEGPTAFFKVTNVKLNEDIKDHGKRTNHQPELILNNFSTRLGHRVGRFLGSLFRHEPEFQGRQVVTFHNQRDFIFVRHHRYVFENEKKARLQEIGPRFTLKLRWLQQGTFDTKYGEYEWIHKQHQLDTSRRKFHL</sequence>
<dbReference type="STRING" id="431595.K3XB40"/>
<dbReference type="InParanoid" id="K3XB40"/>
<accession>K3XB40</accession>
<dbReference type="GO" id="GO:0005730">
    <property type="term" value="C:nucleolus"/>
    <property type="evidence" value="ECO:0007669"/>
    <property type="project" value="TreeGrafter"/>
</dbReference>
<protein>
    <recommendedName>
        <fullName evidence="2">Brix domain-containing protein</fullName>
    </recommendedName>
</protein>
<dbReference type="HOGENOM" id="CLU_040063_1_0_1"/>
<dbReference type="EMBL" id="GL376589">
    <property type="status" value="NOT_ANNOTATED_CDS"/>
    <property type="molecule type" value="Genomic_DNA"/>
</dbReference>
<proteinExistence type="predicted"/>
<feature type="region of interest" description="Disordered" evidence="1">
    <location>
        <begin position="1"/>
        <end position="90"/>
    </location>
</feature>
<dbReference type="EnsemblProtists" id="PYU1_T014439">
    <property type="protein sequence ID" value="PYU1_T014439"/>
    <property type="gene ID" value="PYU1_G014408"/>
</dbReference>
<dbReference type="Gene3D" id="3.40.50.10480">
    <property type="entry name" value="Probable brix-domain ribosomal biogenesis protein"/>
    <property type="match status" value="1"/>
</dbReference>
<evidence type="ECO:0000256" key="1">
    <source>
        <dbReference type="SAM" id="MobiDB-lite"/>
    </source>
</evidence>
<dbReference type="Proteomes" id="UP000019132">
    <property type="component" value="Unassembled WGS sequence"/>
</dbReference>
<feature type="compositionally biased region" description="Gly residues" evidence="1">
    <location>
        <begin position="1"/>
        <end position="16"/>
    </location>
</feature>
<evidence type="ECO:0000259" key="2">
    <source>
        <dbReference type="PROSITE" id="PS50833"/>
    </source>
</evidence>
<evidence type="ECO:0000313" key="4">
    <source>
        <dbReference type="Proteomes" id="UP000019132"/>
    </source>
</evidence>
<dbReference type="GO" id="GO:0030687">
    <property type="term" value="C:preribosome, large subunit precursor"/>
    <property type="evidence" value="ECO:0007669"/>
    <property type="project" value="TreeGrafter"/>
</dbReference>
<dbReference type="VEuPathDB" id="FungiDB:PYU1_G014408"/>
<dbReference type="GO" id="GO:0000460">
    <property type="term" value="P:maturation of 5.8S rRNA"/>
    <property type="evidence" value="ECO:0007669"/>
    <property type="project" value="TreeGrafter"/>
</dbReference>
<dbReference type="FunCoup" id="K3XB40">
    <property type="interactions" value="163"/>
</dbReference>
<organism evidence="3 4">
    <name type="scientific">Globisporangium ultimum (strain ATCC 200006 / CBS 805.95 / DAOM BR144)</name>
    <name type="common">Pythium ultimum</name>
    <dbReference type="NCBI Taxonomy" id="431595"/>
    <lineage>
        <taxon>Eukaryota</taxon>
        <taxon>Sar</taxon>
        <taxon>Stramenopiles</taxon>
        <taxon>Oomycota</taxon>
        <taxon>Peronosporomycetes</taxon>
        <taxon>Pythiales</taxon>
        <taxon>Pythiaceae</taxon>
        <taxon>Globisporangium</taxon>
    </lineage>
</organism>
<dbReference type="OMA" id="AWIISNK"/>
<name>K3XB40_GLOUD</name>
<dbReference type="SMART" id="SM00879">
    <property type="entry name" value="Brix"/>
    <property type="match status" value="1"/>
</dbReference>
<dbReference type="InterPro" id="IPR044281">
    <property type="entry name" value="IMP4/RPF1"/>
</dbReference>
<dbReference type="PANTHER" id="PTHR22734:SF3">
    <property type="entry name" value="RIBOSOME PRODUCTION FACTOR 1"/>
    <property type="match status" value="1"/>
</dbReference>
<feature type="domain" description="Brix" evidence="2">
    <location>
        <begin position="125"/>
        <end position="307"/>
    </location>
</feature>
<dbReference type="GO" id="GO:0042134">
    <property type="term" value="F:rRNA primary transcript binding"/>
    <property type="evidence" value="ECO:0007669"/>
    <property type="project" value="InterPro"/>
</dbReference>
<dbReference type="InterPro" id="IPR007109">
    <property type="entry name" value="Brix"/>
</dbReference>
<dbReference type="GO" id="GO:0000470">
    <property type="term" value="P:maturation of LSU-rRNA"/>
    <property type="evidence" value="ECO:0007669"/>
    <property type="project" value="TreeGrafter"/>
</dbReference>
<dbReference type="SUPFAM" id="SSF52954">
    <property type="entry name" value="Class II aaRS ABD-related"/>
    <property type="match status" value="1"/>
</dbReference>
<dbReference type="AlphaFoldDB" id="K3XB40"/>
<reference evidence="3" key="3">
    <citation type="submission" date="2015-02" db="UniProtKB">
        <authorList>
            <consortium name="EnsemblProtists"/>
        </authorList>
    </citation>
    <scope>IDENTIFICATION</scope>
    <source>
        <strain evidence="3">DAOM BR144</strain>
    </source>
</reference>
<dbReference type="FunFam" id="3.40.50.10480:FF:000002">
    <property type="entry name" value="Ribosome production factor 1"/>
    <property type="match status" value="1"/>
</dbReference>